<organism evidence="1 2">
    <name type="scientific">Mycolicibacterium parafortuitum</name>
    <name type="common">Mycobacterium parafortuitum</name>
    <dbReference type="NCBI Taxonomy" id="39692"/>
    <lineage>
        <taxon>Bacteria</taxon>
        <taxon>Bacillati</taxon>
        <taxon>Actinomycetota</taxon>
        <taxon>Actinomycetes</taxon>
        <taxon>Mycobacteriales</taxon>
        <taxon>Mycobacteriaceae</taxon>
        <taxon>Mycolicibacterium</taxon>
    </lineage>
</organism>
<accession>A0ACC6MCN5</accession>
<protein>
    <submittedName>
        <fullName evidence="1">AAA family ATPase</fullName>
    </submittedName>
</protein>
<evidence type="ECO:0000313" key="2">
    <source>
        <dbReference type="Proteomes" id="UP001289645"/>
    </source>
</evidence>
<proteinExistence type="predicted"/>
<gene>
    <name evidence="1" type="ORF">OHX15_04980</name>
</gene>
<sequence length="666" mass="69289">MPVRAPIGWVTGRSDPALELVERGVHAQAGAVLIGPAGVGKSTLARRAAEHLSAEFDRVDWVLATASPPDVPFGAFEHLLDVPESGKTASVLATARQIVGDGRLLVIDDAHHLDALSAALVYQLAVSRAVRVVLTATVGEWPVPAEVAALWHDDVVARVDVTPPGHEDSRLRAQVDTFVAGLSSTTRRVLEFLAVADPLSLEDAAALTSAHAVDDGVQAGAVIISQDGVRPAHPLFVDSVRDRLGGPDLRRLRSAVVGRLSSAGPRGVVGRLRVAALSIGSDSPLPAPDLCAAAREALRLGDLELSERLARAGLGGGHDLDARLTAGYALAWQGRGREADAVLAGLDPASLSDDELIAWALPTAANQFWMLSEPARATAFLQSIRAKVDDPAARTAVDALSATFAMNAGNLERAREVAEQVLESTDPDETAVGWAASAAALCAARTGRFDDVDALAERAVSAGQPGLLRFTSGFGQTTALLMTGESDRALTLAQRLTEFAQRRQPGRAIGEVLTADVLLARGELTQAVSLLRDAATTLAPTGYSWGPLAWMLLAQALGRLGRPADAGKALARAEARHGLKSMLFAPELSLARAATLAAQHDTHGAVEAARAAVKAAERGGQTAVALRAAHVGARLGDARAGETLARLTGELDCAFGRDALAEINGS</sequence>
<comment type="caution">
    <text evidence="1">The sequence shown here is derived from an EMBL/GenBank/DDBJ whole genome shotgun (WGS) entry which is preliminary data.</text>
</comment>
<dbReference type="EMBL" id="JAOXLN010000003">
    <property type="protein sequence ID" value="MDZ5084735.1"/>
    <property type="molecule type" value="Genomic_DNA"/>
</dbReference>
<keyword evidence="2" id="KW-1185">Reference proteome</keyword>
<name>A0ACC6MCN5_MYCPF</name>
<evidence type="ECO:0000313" key="1">
    <source>
        <dbReference type="EMBL" id="MDZ5084735.1"/>
    </source>
</evidence>
<dbReference type="Proteomes" id="UP001289645">
    <property type="component" value="Unassembled WGS sequence"/>
</dbReference>
<reference evidence="1 2" key="1">
    <citation type="journal article" date="2021" name="Chemosphere">
        <title>Bioballs carrying a syntrophic Rhodococcus and Mycolicibacterium consortium for simultaneous sorption and biodegradation of fuel oil in contaminated freshwater.</title>
        <authorList>
            <person name="Naloka K."/>
            <person name="Polrit D."/>
            <person name="Muangchinda C."/>
            <person name="Thoetkiattikul H."/>
            <person name="Pinyakong O."/>
        </authorList>
    </citation>
    <scope>NUCLEOTIDE SEQUENCE [LARGE SCALE GENOMIC DNA]</scope>
    <source>
        <strain evidence="1 2">J101</strain>
    </source>
</reference>